<dbReference type="RefSeq" id="WP_079585751.1">
    <property type="nucleotide sequence ID" value="NZ_FNTI01000001.1"/>
</dbReference>
<protein>
    <submittedName>
        <fullName evidence="2">TRAP transporter solute receptor, TAXI family</fullName>
    </submittedName>
</protein>
<organism evidence="2 3">
    <name type="scientific">Bradyrhizobium lablabi</name>
    <dbReference type="NCBI Taxonomy" id="722472"/>
    <lineage>
        <taxon>Bacteria</taxon>
        <taxon>Pseudomonadati</taxon>
        <taxon>Pseudomonadota</taxon>
        <taxon>Alphaproteobacteria</taxon>
        <taxon>Hyphomicrobiales</taxon>
        <taxon>Nitrobacteraceae</taxon>
        <taxon>Bradyrhizobium</taxon>
    </lineage>
</organism>
<proteinExistence type="predicted"/>
<dbReference type="PANTHER" id="PTHR42941">
    <property type="entry name" value="SLL1037 PROTEIN"/>
    <property type="match status" value="1"/>
</dbReference>
<keyword evidence="2" id="KW-0675">Receptor</keyword>
<reference evidence="2 3" key="1">
    <citation type="submission" date="2016-10" db="EMBL/GenBank/DDBJ databases">
        <authorList>
            <person name="de Groot N.N."/>
        </authorList>
    </citation>
    <scope>NUCLEOTIDE SEQUENCE [LARGE SCALE GENOMIC DNA]</scope>
    <source>
        <strain evidence="2 3">GAS522</strain>
    </source>
</reference>
<name>A0A1M6UGU6_9BRAD</name>
<gene>
    <name evidence="2" type="ORF">SAMN05444171_1475</name>
</gene>
<keyword evidence="1" id="KW-0812">Transmembrane</keyword>
<keyword evidence="1" id="KW-1133">Transmembrane helix</keyword>
<dbReference type="OrthoDB" id="252197at2"/>
<keyword evidence="1" id="KW-0472">Membrane</keyword>
<evidence type="ECO:0000313" key="3">
    <source>
        <dbReference type="Proteomes" id="UP000183208"/>
    </source>
</evidence>
<dbReference type="AlphaFoldDB" id="A0A1M6UGU6"/>
<evidence type="ECO:0000313" key="2">
    <source>
        <dbReference type="EMBL" id="SEC46473.1"/>
    </source>
</evidence>
<feature type="transmembrane region" description="Helical" evidence="1">
    <location>
        <begin position="352"/>
        <end position="370"/>
    </location>
</feature>
<accession>A0A1M6UGU6</accession>
<dbReference type="PANTHER" id="PTHR42941:SF1">
    <property type="entry name" value="SLL1037 PROTEIN"/>
    <property type="match status" value="1"/>
</dbReference>
<dbReference type="Gene3D" id="3.40.190.10">
    <property type="entry name" value="Periplasmic binding protein-like II"/>
    <property type="match status" value="2"/>
</dbReference>
<dbReference type="Proteomes" id="UP000183208">
    <property type="component" value="Unassembled WGS sequence"/>
</dbReference>
<feature type="transmembrane region" description="Helical" evidence="1">
    <location>
        <begin position="24"/>
        <end position="46"/>
    </location>
</feature>
<dbReference type="Pfam" id="PF16868">
    <property type="entry name" value="NMT1_3"/>
    <property type="match status" value="1"/>
</dbReference>
<sequence length="475" mass="50980">MSSSDGTNETSDAARRRRKRSNSLLLVLAVGFLVFGAAAGALYYALRPVTLRIAVGPPGSDDHKVIQAMAEAFASESRTVRLSLITSDGAVEALALLGAGKADLAVGRGDLEMPADAQTVAIVRKNFLVLWSPSGLAGKNSKRKPAPKIKEIADLAGHTVGVIGRTPANAALLRVILSASGVEADKVAVTQFGTDQIEELARDPTLDAFMAVGPLDSKITSDAIAATARARGEPKFLAIEASEAIALKHPRYESEEIPPSVFNANPAWPDDKVETVSVSHLIVARKALSETTVAAFFRQLFALRQAIARQAPSAAHITKPDTEKDAELPVHRGAAAVIDGTERTFLDRYGDYFWFALLLLSGIGSAGAWLRHYLNRDEREENTSHRNRILAIVSRVRTAESNQELLAMQREVDAIIGEALECYDDGAIEEEELAAFGLVLELFNHAIVERRAALQAGTLEPTRGAAVGHSLTSRR</sequence>
<dbReference type="SUPFAM" id="SSF53850">
    <property type="entry name" value="Periplasmic binding protein-like II"/>
    <property type="match status" value="1"/>
</dbReference>
<dbReference type="InterPro" id="IPR011852">
    <property type="entry name" value="TRAP_TAXI"/>
</dbReference>
<dbReference type="EMBL" id="FNTI01000001">
    <property type="protein sequence ID" value="SEC46473.1"/>
    <property type="molecule type" value="Genomic_DNA"/>
</dbReference>
<evidence type="ECO:0000256" key="1">
    <source>
        <dbReference type="SAM" id="Phobius"/>
    </source>
</evidence>